<reference evidence="2" key="1">
    <citation type="journal article" date="2017" name="Front. Plant Sci.">
        <title>Climate Clever Clovers: New Paradigm to Reduce the Environmental Footprint of Ruminants by Breeding Low Methanogenic Forages Utilizing Haplotype Variation.</title>
        <authorList>
            <person name="Kaur P."/>
            <person name="Appels R."/>
            <person name="Bayer P.E."/>
            <person name="Keeble-Gagnere G."/>
            <person name="Wang J."/>
            <person name="Hirakawa H."/>
            <person name="Shirasawa K."/>
            <person name="Vercoe P."/>
            <person name="Stefanova K."/>
            <person name="Durmic Z."/>
            <person name="Nichols P."/>
            <person name="Revell C."/>
            <person name="Isobe S.N."/>
            <person name="Edwards D."/>
            <person name="Erskine W."/>
        </authorList>
    </citation>
    <scope>NUCLEOTIDE SEQUENCE [LARGE SCALE GENOMIC DNA]</scope>
    <source>
        <strain evidence="2">cv. Daliak</strain>
    </source>
</reference>
<gene>
    <name evidence="1" type="ORF">TSUD_273330</name>
</gene>
<name>A0A2Z6MC31_TRISU</name>
<protein>
    <submittedName>
        <fullName evidence="1">Uncharacterized protein</fullName>
    </submittedName>
</protein>
<evidence type="ECO:0000313" key="2">
    <source>
        <dbReference type="Proteomes" id="UP000242715"/>
    </source>
</evidence>
<dbReference type="EMBL" id="DF973207">
    <property type="protein sequence ID" value="GAU19998.1"/>
    <property type="molecule type" value="Genomic_DNA"/>
</dbReference>
<evidence type="ECO:0000313" key="1">
    <source>
        <dbReference type="EMBL" id="GAU19998.1"/>
    </source>
</evidence>
<accession>A0A2Z6MC31</accession>
<dbReference type="Proteomes" id="UP000242715">
    <property type="component" value="Unassembled WGS sequence"/>
</dbReference>
<keyword evidence="2" id="KW-1185">Reference proteome</keyword>
<sequence length="66" mass="7256">MVADRCAKAAWRALLYRSNKNATNSPVKDLDLVFFLYLPCVYGASIATINSCGHGCHYGGRDCIFP</sequence>
<proteinExistence type="predicted"/>
<organism evidence="1 2">
    <name type="scientific">Trifolium subterraneum</name>
    <name type="common">Subterranean clover</name>
    <dbReference type="NCBI Taxonomy" id="3900"/>
    <lineage>
        <taxon>Eukaryota</taxon>
        <taxon>Viridiplantae</taxon>
        <taxon>Streptophyta</taxon>
        <taxon>Embryophyta</taxon>
        <taxon>Tracheophyta</taxon>
        <taxon>Spermatophyta</taxon>
        <taxon>Magnoliopsida</taxon>
        <taxon>eudicotyledons</taxon>
        <taxon>Gunneridae</taxon>
        <taxon>Pentapetalae</taxon>
        <taxon>rosids</taxon>
        <taxon>fabids</taxon>
        <taxon>Fabales</taxon>
        <taxon>Fabaceae</taxon>
        <taxon>Papilionoideae</taxon>
        <taxon>50 kb inversion clade</taxon>
        <taxon>NPAAA clade</taxon>
        <taxon>Hologalegina</taxon>
        <taxon>IRL clade</taxon>
        <taxon>Trifolieae</taxon>
        <taxon>Trifolium</taxon>
    </lineage>
</organism>
<dbReference type="AlphaFoldDB" id="A0A2Z6MC31"/>